<name>A0ABR3FNR2_9AGAR</name>
<comment type="caution">
    <text evidence="1">The sequence shown here is derived from an EMBL/GenBank/DDBJ whole genome shotgun (WGS) entry which is preliminary data.</text>
</comment>
<dbReference type="EMBL" id="JBAHYK010000180">
    <property type="protein sequence ID" value="KAL0577060.1"/>
    <property type="molecule type" value="Genomic_DNA"/>
</dbReference>
<dbReference type="Proteomes" id="UP001465976">
    <property type="component" value="Unassembled WGS sequence"/>
</dbReference>
<accession>A0ABR3FNR2</accession>
<evidence type="ECO:0000313" key="2">
    <source>
        <dbReference type="Proteomes" id="UP001465976"/>
    </source>
</evidence>
<gene>
    <name evidence="1" type="ORF">V5O48_004903</name>
</gene>
<organism evidence="1 2">
    <name type="scientific">Marasmius crinis-equi</name>
    <dbReference type="NCBI Taxonomy" id="585013"/>
    <lineage>
        <taxon>Eukaryota</taxon>
        <taxon>Fungi</taxon>
        <taxon>Dikarya</taxon>
        <taxon>Basidiomycota</taxon>
        <taxon>Agaricomycotina</taxon>
        <taxon>Agaricomycetes</taxon>
        <taxon>Agaricomycetidae</taxon>
        <taxon>Agaricales</taxon>
        <taxon>Marasmiineae</taxon>
        <taxon>Marasmiaceae</taxon>
        <taxon>Marasmius</taxon>
    </lineage>
</organism>
<evidence type="ECO:0000313" key="1">
    <source>
        <dbReference type="EMBL" id="KAL0577060.1"/>
    </source>
</evidence>
<proteinExistence type="predicted"/>
<protein>
    <submittedName>
        <fullName evidence="1">Uncharacterized protein</fullName>
    </submittedName>
</protein>
<keyword evidence="2" id="KW-1185">Reference proteome</keyword>
<sequence>MSFPNSQGATFNDGQFNNITGDVMSFFSNSHGATFYDGQFNNVAGNQYNNNNNNNTYSTLNHLRRRQPYKHSGKQLQTLEQHTTQKLDIPNRDAIRRLVKKYDGFSLIGLGYGRGRGGSTGFTDLQAQESQL</sequence>
<reference evidence="1 2" key="1">
    <citation type="submission" date="2024-02" db="EMBL/GenBank/DDBJ databases">
        <title>A draft genome for the cacao thread blight pathogen Marasmius crinis-equi.</title>
        <authorList>
            <person name="Cohen S.P."/>
            <person name="Baruah I.K."/>
            <person name="Amoako-Attah I."/>
            <person name="Bukari Y."/>
            <person name="Meinhardt L.W."/>
            <person name="Bailey B.A."/>
        </authorList>
    </citation>
    <scope>NUCLEOTIDE SEQUENCE [LARGE SCALE GENOMIC DNA]</scope>
    <source>
        <strain evidence="1 2">GH-76</strain>
    </source>
</reference>